<dbReference type="PROSITE" id="PS00107">
    <property type="entry name" value="PROTEIN_KINASE_ATP"/>
    <property type="match status" value="1"/>
</dbReference>
<protein>
    <submittedName>
        <fullName evidence="2">Tyrosine kinase</fullName>
    </submittedName>
</protein>
<dbReference type="Pfam" id="PF00069">
    <property type="entry name" value="Pkinase"/>
    <property type="match status" value="1"/>
</dbReference>
<keyword evidence="2" id="KW-0808">Transferase</keyword>
<dbReference type="Gene3D" id="3.30.200.20">
    <property type="entry name" value="Phosphorylase Kinase, domain 1"/>
    <property type="match status" value="1"/>
</dbReference>
<name>A0A7D9L777_PARCT</name>
<dbReference type="InterPro" id="IPR017441">
    <property type="entry name" value="Protein_kinase_ATP_BS"/>
</dbReference>
<dbReference type="InterPro" id="IPR011009">
    <property type="entry name" value="Kinase-like_dom_sf"/>
</dbReference>
<dbReference type="GO" id="GO:0005737">
    <property type="term" value="C:cytoplasm"/>
    <property type="evidence" value="ECO:0007669"/>
    <property type="project" value="TreeGrafter"/>
</dbReference>
<dbReference type="InterPro" id="IPR000719">
    <property type="entry name" value="Prot_kinase_dom"/>
</dbReference>
<dbReference type="EMBL" id="CACRXK020014985">
    <property type="protein sequence ID" value="CAB4027731.1"/>
    <property type="molecule type" value="Genomic_DNA"/>
</dbReference>
<keyword evidence="1" id="KW-0067">ATP-binding</keyword>
<gene>
    <name evidence="2" type="ORF">PACLA_8A009440</name>
</gene>
<dbReference type="SMART" id="SM00220">
    <property type="entry name" value="S_TKc"/>
    <property type="match status" value="1"/>
</dbReference>
<dbReference type="AlphaFoldDB" id="A0A7D9L777"/>
<accession>A0A7D9L777</accession>
<reference evidence="2" key="1">
    <citation type="submission" date="2020-04" db="EMBL/GenBank/DDBJ databases">
        <authorList>
            <person name="Alioto T."/>
            <person name="Alioto T."/>
            <person name="Gomez Garrido J."/>
        </authorList>
    </citation>
    <scope>NUCLEOTIDE SEQUENCE</scope>
    <source>
        <strain evidence="2">A484AB</strain>
    </source>
</reference>
<comment type="caution">
    <text evidence="2">The sequence shown here is derived from an EMBL/GenBank/DDBJ whole genome shotgun (WGS) entry which is preliminary data.</text>
</comment>
<dbReference type="GO" id="GO:0006914">
    <property type="term" value="P:autophagy"/>
    <property type="evidence" value="ECO:0007669"/>
    <property type="project" value="UniProtKB-ARBA"/>
</dbReference>
<keyword evidence="1" id="KW-0547">Nucleotide-binding</keyword>
<evidence type="ECO:0000256" key="1">
    <source>
        <dbReference type="RuleBase" id="RU000304"/>
    </source>
</evidence>
<dbReference type="Gene3D" id="1.10.510.10">
    <property type="entry name" value="Transferase(Phosphotransferase) domain 1"/>
    <property type="match status" value="1"/>
</dbReference>
<dbReference type="GO" id="GO:0005524">
    <property type="term" value="F:ATP binding"/>
    <property type="evidence" value="ECO:0007669"/>
    <property type="project" value="UniProtKB-UniRule"/>
</dbReference>
<dbReference type="InterPro" id="IPR045269">
    <property type="entry name" value="Atg1-like"/>
</dbReference>
<dbReference type="GO" id="GO:0010506">
    <property type="term" value="P:regulation of autophagy"/>
    <property type="evidence" value="ECO:0007669"/>
    <property type="project" value="InterPro"/>
</dbReference>
<keyword evidence="2" id="KW-0418">Kinase</keyword>
<dbReference type="InterPro" id="IPR008271">
    <property type="entry name" value="Ser/Thr_kinase_AS"/>
</dbReference>
<dbReference type="OrthoDB" id="6106497at2759"/>
<dbReference type="PROSITE" id="PS00108">
    <property type="entry name" value="PROTEIN_KINASE_ST"/>
    <property type="match status" value="1"/>
</dbReference>
<evidence type="ECO:0000313" key="2">
    <source>
        <dbReference type="EMBL" id="CAB4027731.1"/>
    </source>
</evidence>
<dbReference type="Proteomes" id="UP001152795">
    <property type="component" value="Unassembled WGS sequence"/>
</dbReference>
<organism evidence="2 3">
    <name type="scientific">Paramuricea clavata</name>
    <name type="common">Red gorgonian</name>
    <name type="synonym">Violescent sea-whip</name>
    <dbReference type="NCBI Taxonomy" id="317549"/>
    <lineage>
        <taxon>Eukaryota</taxon>
        <taxon>Metazoa</taxon>
        <taxon>Cnidaria</taxon>
        <taxon>Anthozoa</taxon>
        <taxon>Octocorallia</taxon>
        <taxon>Malacalcyonacea</taxon>
        <taxon>Plexauridae</taxon>
        <taxon>Paramuricea</taxon>
    </lineage>
</organism>
<dbReference type="PROSITE" id="PS50011">
    <property type="entry name" value="PROTEIN_KINASE_DOM"/>
    <property type="match status" value="1"/>
</dbReference>
<keyword evidence="3" id="KW-1185">Reference proteome</keyword>
<proteinExistence type="inferred from homology"/>
<dbReference type="PANTHER" id="PTHR24348">
    <property type="entry name" value="SERINE/THREONINE-PROTEIN KINASE UNC-51-RELATED"/>
    <property type="match status" value="1"/>
</dbReference>
<dbReference type="SUPFAM" id="SSF56112">
    <property type="entry name" value="Protein kinase-like (PK-like)"/>
    <property type="match status" value="1"/>
</dbReference>
<dbReference type="GO" id="GO:0004674">
    <property type="term" value="F:protein serine/threonine kinase activity"/>
    <property type="evidence" value="ECO:0007669"/>
    <property type="project" value="UniProtKB-KW"/>
</dbReference>
<comment type="similarity">
    <text evidence="1">Belongs to the protein kinase superfamily.</text>
</comment>
<sequence length="279" mass="31518">MAALFKLPSLKKKEKKSSMLPTFNWATFQKEKKIGSGTFGSVYMGKCVDRDEKVVVKKVKSDSYDSKALCRKAAALLNETQGHRNIIKFLGFCDEPYAIMMEHSNFDFQPFGMEKTVSNLEDFFHFVDEEYEFHSFADVMPTCAKDIIAGLQHLHDMDIAHRDLKPGNVLVSNQHYIGCCNSEIDFANAYGKCPIVCKLADFGLSRSLDLQTKSFLMSKTVSVCRGTLAFMAPEIHLQHFFQAGQEELKNADIWSLGMLMYTLIQTSVVLIEMNLNSSV</sequence>
<keyword evidence="1" id="KW-0723">Serine/threonine-protein kinase</keyword>
<evidence type="ECO:0000313" key="3">
    <source>
        <dbReference type="Proteomes" id="UP001152795"/>
    </source>
</evidence>